<sequence length="234" mass="27508">MNKQNTDIKHISAYREQMGPEYEKLHPEIQKRFDFSTTNNIAFIGKGTMDNIWNGNKFAVFILKLLSKTNILFPKVGQNIEYEIHNYPYLDKFNREVHSMNRVFFFPDKEQRFDGTATYSQTKKHIVEYLGLDHRMVFEMGLSAEDGAIRFTSGRQFAFVGGLKLPIPKLVRGDIELLEWFDDTEQKFYLDLSVKSKLFGPLFGFTGWFNAEYIDFRGQKIPNKFKPTREEIKE</sequence>
<dbReference type="InterPro" id="IPR025311">
    <property type="entry name" value="DUF4166"/>
</dbReference>
<evidence type="ECO:0000313" key="3">
    <source>
        <dbReference type="Proteomes" id="UP001430700"/>
    </source>
</evidence>
<feature type="domain" description="DUF4166" evidence="1">
    <location>
        <begin position="25"/>
        <end position="209"/>
    </location>
</feature>
<dbReference type="RefSeq" id="WP_230000560.1">
    <property type="nucleotide sequence ID" value="NZ_JAJJMN010000001.1"/>
</dbReference>
<organism evidence="2 3">
    <name type="scientific">Flavobacterium lipolyticum</name>
    <dbReference type="NCBI Taxonomy" id="2893754"/>
    <lineage>
        <taxon>Bacteria</taxon>
        <taxon>Pseudomonadati</taxon>
        <taxon>Bacteroidota</taxon>
        <taxon>Flavobacteriia</taxon>
        <taxon>Flavobacteriales</taxon>
        <taxon>Flavobacteriaceae</taxon>
        <taxon>Flavobacterium</taxon>
    </lineage>
</organism>
<keyword evidence="3" id="KW-1185">Reference proteome</keyword>
<evidence type="ECO:0000313" key="2">
    <source>
        <dbReference type="EMBL" id="MCC9019495.1"/>
    </source>
</evidence>
<protein>
    <submittedName>
        <fullName evidence="2">DUF4166 domain-containing protein</fullName>
    </submittedName>
</protein>
<name>A0ABS8M3V1_9FLAO</name>
<gene>
    <name evidence="2" type="ORF">LNQ34_17110</name>
</gene>
<accession>A0ABS8M3V1</accession>
<dbReference type="Pfam" id="PF13761">
    <property type="entry name" value="DUF4166"/>
    <property type="match status" value="1"/>
</dbReference>
<comment type="caution">
    <text evidence="2">The sequence shown here is derived from an EMBL/GenBank/DDBJ whole genome shotgun (WGS) entry which is preliminary data.</text>
</comment>
<dbReference type="Proteomes" id="UP001430700">
    <property type="component" value="Unassembled WGS sequence"/>
</dbReference>
<dbReference type="EMBL" id="JAJJMN010000001">
    <property type="protein sequence ID" value="MCC9019495.1"/>
    <property type="molecule type" value="Genomic_DNA"/>
</dbReference>
<proteinExistence type="predicted"/>
<reference evidence="2" key="1">
    <citation type="submission" date="2021-11" db="EMBL/GenBank/DDBJ databases">
        <title>Description of novel Flavobacterium species.</title>
        <authorList>
            <person name="Saticioglu I.B."/>
            <person name="Ay H."/>
            <person name="Altun S."/>
            <person name="Duman M."/>
        </authorList>
    </citation>
    <scope>NUCLEOTIDE SEQUENCE</scope>
    <source>
        <strain evidence="2">F-126</strain>
    </source>
</reference>
<evidence type="ECO:0000259" key="1">
    <source>
        <dbReference type="Pfam" id="PF13761"/>
    </source>
</evidence>